<evidence type="ECO:0000256" key="1">
    <source>
        <dbReference type="SAM" id="MobiDB-lite"/>
    </source>
</evidence>
<evidence type="ECO:0000313" key="3">
    <source>
        <dbReference type="EMBL" id="MCT7979085.1"/>
    </source>
</evidence>
<dbReference type="Proteomes" id="UP001525961">
    <property type="component" value="Unassembled WGS sequence"/>
</dbReference>
<keyword evidence="2" id="KW-0732">Signal</keyword>
<keyword evidence="4" id="KW-1185">Reference proteome</keyword>
<sequence length="301" mass="32650">MIIKGIKGGLRTSVLALGLFALLLPACQQDNQGYNETEQQPTTTEYEESRPPAPGKEPIGTSPGQPGMTTGEGSTAMEGDKLAATTENISSNPENFIGQTVNVRGDVAEMGTSRDTFLMSDDRAVGGNGILVINSTGAPFAIPDADDMRVQVTGEVRQFRREEINSEFGFNLDPQLYSEYEDQPAIVAKSMALSPNADQVSDNPDAFLNRSVAMEGQVGEMLAPNTFSFEGDKVIVINADQGQIIPENRDIVVTGELRPLDMAALQSEYNLNWDAEMQQRIQSEYSDRLVLVADGFYPTAQ</sequence>
<gene>
    <name evidence="3" type="ORF">NG792_15345</name>
</gene>
<protein>
    <submittedName>
        <fullName evidence="3">Uncharacterized protein</fullName>
    </submittedName>
</protein>
<feature type="signal peptide" evidence="2">
    <location>
        <begin position="1"/>
        <end position="28"/>
    </location>
</feature>
<accession>A0ABT2NCM1</accession>
<name>A0ABT2NCM1_9CYAN</name>
<feature type="chain" id="PRO_5047451012" evidence="2">
    <location>
        <begin position="29"/>
        <end position="301"/>
    </location>
</feature>
<feature type="region of interest" description="Disordered" evidence="1">
    <location>
        <begin position="32"/>
        <end position="75"/>
    </location>
</feature>
<organism evidence="3 4">
    <name type="scientific">Laspinema olomoucense D3b</name>
    <dbReference type="NCBI Taxonomy" id="2953688"/>
    <lineage>
        <taxon>Bacteria</taxon>
        <taxon>Bacillati</taxon>
        <taxon>Cyanobacteriota</taxon>
        <taxon>Cyanophyceae</taxon>
        <taxon>Oscillatoriophycideae</taxon>
        <taxon>Oscillatoriales</taxon>
        <taxon>Laspinemataceae</taxon>
        <taxon>Laspinema</taxon>
        <taxon>Laspinema olomoucense</taxon>
    </lineage>
</organism>
<dbReference type="EMBL" id="JAMXFA010000019">
    <property type="protein sequence ID" value="MCT7979085.1"/>
    <property type="molecule type" value="Genomic_DNA"/>
</dbReference>
<evidence type="ECO:0000313" key="4">
    <source>
        <dbReference type="Proteomes" id="UP001525961"/>
    </source>
</evidence>
<proteinExistence type="predicted"/>
<comment type="caution">
    <text evidence="3">The sequence shown here is derived from an EMBL/GenBank/DDBJ whole genome shotgun (WGS) entry which is preliminary data.</text>
</comment>
<feature type="compositionally biased region" description="Polar residues" evidence="1">
    <location>
        <begin position="62"/>
        <end position="73"/>
    </location>
</feature>
<evidence type="ECO:0000256" key="2">
    <source>
        <dbReference type="SAM" id="SignalP"/>
    </source>
</evidence>
<reference evidence="3 4" key="1">
    <citation type="journal article" date="2022" name="Front. Microbiol.">
        <title>High genomic differentiation and limited gene flow indicate recent cryptic speciation within the genus Laspinema (cyanobacteria).</title>
        <authorList>
            <person name="Stanojkovic A."/>
            <person name="Skoupy S."/>
            <person name="Skaloud P."/>
            <person name="Dvorak P."/>
        </authorList>
    </citation>
    <scope>NUCLEOTIDE SEQUENCE [LARGE SCALE GENOMIC DNA]</scope>
    <source>
        <strain evidence="3 4">D3b</strain>
    </source>
</reference>
<dbReference type="RefSeq" id="WP_261235974.1">
    <property type="nucleotide sequence ID" value="NZ_JAMXFA010000019.1"/>
</dbReference>